<evidence type="ECO:0000313" key="3">
    <source>
        <dbReference type="EMBL" id="GBP77483.1"/>
    </source>
</evidence>
<keyword evidence="3" id="KW-0548">Nucleotidyltransferase</keyword>
<dbReference type="STRING" id="151549.A0A4C1YR73"/>
<comment type="caution">
    <text evidence="3">The sequence shown here is derived from an EMBL/GenBank/DDBJ whole genome shotgun (WGS) entry which is preliminary data.</text>
</comment>
<feature type="domain" description="Reverse transcriptase" evidence="2">
    <location>
        <begin position="92"/>
        <end position="205"/>
    </location>
</feature>
<dbReference type="PANTHER" id="PTHR19446">
    <property type="entry name" value="REVERSE TRANSCRIPTASES"/>
    <property type="match status" value="1"/>
</dbReference>
<evidence type="ECO:0000259" key="2">
    <source>
        <dbReference type="PROSITE" id="PS50878"/>
    </source>
</evidence>
<dbReference type="InterPro" id="IPR000477">
    <property type="entry name" value="RT_dom"/>
</dbReference>
<dbReference type="PROSITE" id="PS50878">
    <property type="entry name" value="RT_POL"/>
    <property type="match status" value="1"/>
</dbReference>
<feature type="compositionally biased region" description="Basic residues" evidence="1">
    <location>
        <begin position="54"/>
        <end position="64"/>
    </location>
</feature>
<dbReference type="GO" id="GO:0003964">
    <property type="term" value="F:RNA-directed DNA polymerase activity"/>
    <property type="evidence" value="ECO:0007669"/>
    <property type="project" value="UniProtKB-KW"/>
</dbReference>
<reference evidence="3 4" key="1">
    <citation type="journal article" date="2019" name="Commun. Biol.">
        <title>The bagworm genome reveals a unique fibroin gene that provides high tensile strength.</title>
        <authorList>
            <person name="Kono N."/>
            <person name="Nakamura H."/>
            <person name="Ohtoshi R."/>
            <person name="Tomita M."/>
            <person name="Numata K."/>
            <person name="Arakawa K."/>
        </authorList>
    </citation>
    <scope>NUCLEOTIDE SEQUENCE [LARGE SCALE GENOMIC DNA]</scope>
</reference>
<dbReference type="EMBL" id="BGZK01001333">
    <property type="protein sequence ID" value="GBP77483.1"/>
    <property type="molecule type" value="Genomic_DNA"/>
</dbReference>
<evidence type="ECO:0000313" key="4">
    <source>
        <dbReference type="Proteomes" id="UP000299102"/>
    </source>
</evidence>
<sequence length="205" mass="23382">MPPSNKNASSHVSTVRYNRNALICRKELGEILAEHLEEQSTPHLTSDSLEAASHHARVQPKRKVLGPDGISTGALKQLPNGAMVTMTRFFNDILWTRYFLGSWKTGRIIAIPKPGKDPRIASSHRPITLLSHIADLFERIMLRRLYRHLTSRQEQFGFRSGHSNTLQLARILHYMATEQNRGRRTVGIFLVIDKAFDRLWHSGLL</sequence>
<accession>A0A4C1YR73</accession>
<name>A0A4C1YR73_EUMVA</name>
<dbReference type="Proteomes" id="UP000299102">
    <property type="component" value="Unassembled WGS sequence"/>
</dbReference>
<gene>
    <name evidence="3" type="ORF">EVAR_62559_1</name>
</gene>
<organism evidence="3 4">
    <name type="scientific">Eumeta variegata</name>
    <name type="common">Bagworm moth</name>
    <name type="synonym">Eumeta japonica</name>
    <dbReference type="NCBI Taxonomy" id="151549"/>
    <lineage>
        <taxon>Eukaryota</taxon>
        <taxon>Metazoa</taxon>
        <taxon>Ecdysozoa</taxon>
        <taxon>Arthropoda</taxon>
        <taxon>Hexapoda</taxon>
        <taxon>Insecta</taxon>
        <taxon>Pterygota</taxon>
        <taxon>Neoptera</taxon>
        <taxon>Endopterygota</taxon>
        <taxon>Lepidoptera</taxon>
        <taxon>Glossata</taxon>
        <taxon>Ditrysia</taxon>
        <taxon>Tineoidea</taxon>
        <taxon>Psychidae</taxon>
        <taxon>Oiketicinae</taxon>
        <taxon>Eumeta</taxon>
    </lineage>
</organism>
<keyword evidence="3" id="KW-0695">RNA-directed DNA polymerase</keyword>
<feature type="region of interest" description="Disordered" evidence="1">
    <location>
        <begin position="42"/>
        <end position="69"/>
    </location>
</feature>
<evidence type="ECO:0000256" key="1">
    <source>
        <dbReference type="SAM" id="MobiDB-lite"/>
    </source>
</evidence>
<proteinExistence type="predicted"/>
<keyword evidence="4" id="KW-1185">Reference proteome</keyword>
<protein>
    <submittedName>
        <fullName evidence="3">Probable RNA-directed DNA polymerase from transposon X-element</fullName>
    </submittedName>
</protein>
<keyword evidence="3" id="KW-0808">Transferase</keyword>
<dbReference type="Pfam" id="PF00078">
    <property type="entry name" value="RVT_1"/>
    <property type="match status" value="1"/>
</dbReference>
<dbReference type="AlphaFoldDB" id="A0A4C1YR73"/>
<dbReference type="OrthoDB" id="415068at2759"/>